<proteinExistence type="predicted"/>
<evidence type="ECO:0000313" key="2">
    <source>
        <dbReference type="Proteomes" id="UP000565723"/>
    </source>
</evidence>
<reference evidence="1 2" key="1">
    <citation type="journal article" date="2020" name="Proc. Natl. Acad. Sci. U.S.A.">
        <title>Ecological drivers of bacterial community assembly in synthetic phycospheres.</title>
        <authorList>
            <person name="Fu H."/>
            <person name="Uchimiya M."/>
            <person name="Gore J."/>
            <person name="Moran M.A."/>
        </authorList>
    </citation>
    <scope>NUCLEOTIDE SEQUENCE [LARGE SCALE GENOMIC DNA]</scope>
    <source>
        <strain evidence="1">HF-Din03</strain>
    </source>
</reference>
<keyword evidence="1" id="KW-0503">Monooxygenase</keyword>
<dbReference type="Pfam" id="PF08803">
    <property type="entry name" value="ydhR"/>
    <property type="match status" value="1"/>
</dbReference>
<evidence type="ECO:0000313" key="1">
    <source>
        <dbReference type="EMBL" id="NVK95472.1"/>
    </source>
</evidence>
<organism evidence="1 2">
    <name type="scientific">Ruegeria pomeroyi</name>
    <dbReference type="NCBI Taxonomy" id="89184"/>
    <lineage>
        <taxon>Bacteria</taxon>
        <taxon>Pseudomonadati</taxon>
        <taxon>Pseudomonadota</taxon>
        <taxon>Alphaproteobacteria</taxon>
        <taxon>Rhodobacterales</taxon>
        <taxon>Roseobacteraceae</taxon>
        <taxon>Ruegeria</taxon>
    </lineage>
</organism>
<gene>
    <name evidence="1" type="ORF">HW564_00960</name>
</gene>
<dbReference type="NCBIfam" id="NF008333">
    <property type="entry name" value="PRK11118.1"/>
    <property type="match status" value="1"/>
</dbReference>
<dbReference type="Proteomes" id="UP000565723">
    <property type="component" value="Unassembled WGS sequence"/>
</dbReference>
<dbReference type="RefSeq" id="WP_011046359.1">
    <property type="nucleotide sequence ID" value="NZ_CP076685.1"/>
</dbReference>
<dbReference type="PANTHER" id="PTHR39169:SF1">
    <property type="entry name" value="MONOOXYGENASE YDHR-RELATED"/>
    <property type="match status" value="1"/>
</dbReference>
<comment type="caution">
    <text evidence="1">The sequence shown here is derived from an EMBL/GenBank/DDBJ whole genome shotgun (WGS) entry which is preliminary data.</text>
</comment>
<dbReference type="SUPFAM" id="SSF54909">
    <property type="entry name" value="Dimeric alpha+beta barrel"/>
    <property type="match status" value="1"/>
</dbReference>
<protein>
    <submittedName>
        <fullName evidence="1">Monooxygenase</fullName>
    </submittedName>
</protein>
<dbReference type="InterPro" id="IPR014910">
    <property type="entry name" value="YdhR"/>
</dbReference>
<name>A0A850LCX3_9RHOB</name>
<sequence length="104" mass="11965">MSTQKIWDLHLTYDGPLSQEFLTGTRQLAESIAQEPGIVWKIWTVEDGTNHFGSTYLFRTLDHLETYKKMHLKRLADFGIRVVSDHVFDIMEELSAIDNAPLQG</sequence>
<keyword evidence="1" id="KW-0560">Oxidoreductase</keyword>
<accession>A0A850LCX3</accession>
<dbReference type="Gene3D" id="3.30.70.100">
    <property type="match status" value="1"/>
</dbReference>
<dbReference type="PANTHER" id="PTHR39169">
    <property type="match status" value="1"/>
</dbReference>
<dbReference type="EMBL" id="JABXIY010000003">
    <property type="protein sequence ID" value="NVK95472.1"/>
    <property type="molecule type" value="Genomic_DNA"/>
</dbReference>
<dbReference type="GO" id="GO:0004497">
    <property type="term" value="F:monooxygenase activity"/>
    <property type="evidence" value="ECO:0007669"/>
    <property type="project" value="UniProtKB-KW"/>
</dbReference>
<dbReference type="InterPro" id="IPR011008">
    <property type="entry name" value="Dimeric_a/b-barrel"/>
</dbReference>
<dbReference type="AlphaFoldDB" id="A0A850LCX3"/>